<dbReference type="EMBL" id="QPIE01000001">
    <property type="protein sequence ID" value="RCU44842.1"/>
    <property type="molecule type" value="Genomic_DNA"/>
</dbReference>
<evidence type="ECO:0000313" key="1">
    <source>
        <dbReference type="EMBL" id="RCU44842.1"/>
    </source>
</evidence>
<dbReference type="Proteomes" id="UP000252172">
    <property type="component" value="Unassembled WGS sequence"/>
</dbReference>
<gene>
    <name evidence="1" type="ORF">DQ356_01110</name>
</gene>
<accession>A0A368N2S9</accession>
<evidence type="ECO:0000313" key="2">
    <source>
        <dbReference type="Proteomes" id="UP000252172"/>
    </source>
</evidence>
<dbReference type="PROSITE" id="PS51257">
    <property type="entry name" value="PROKAR_LIPOPROTEIN"/>
    <property type="match status" value="1"/>
</dbReference>
<name>A0A368N2S9_9FLAO</name>
<reference evidence="1 2" key="1">
    <citation type="submission" date="2018-07" db="EMBL/GenBank/DDBJ databases">
        <title>Chryseobacterium lacus sp. nov., isolated from lake water.</title>
        <authorList>
            <person name="Li C.-M."/>
        </authorList>
    </citation>
    <scope>NUCLEOTIDE SEQUENCE [LARGE SCALE GENOMIC DNA]</scope>
    <source>
        <strain evidence="1 2">YLOS41</strain>
    </source>
</reference>
<keyword evidence="2" id="KW-1185">Reference proteome</keyword>
<proteinExistence type="predicted"/>
<dbReference type="RefSeq" id="WP_114302617.1">
    <property type="nucleotide sequence ID" value="NZ_QPIE01000001.1"/>
</dbReference>
<organism evidence="1 2">
    <name type="scientific">Chryseobacterium lacus</name>
    <dbReference type="NCBI Taxonomy" id="2058346"/>
    <lineage>
        <taxon>Bacteria</taxon>
        <taxon>Pseudomonadati</taxon>
        <taxon>Bacteroidota</taxon>
        <taxon>Flavobacteriia</taxon>
        <taxon>Flavobacteriales</taxon>
        <taxon>Weeksellaceae</taxon>
        <taxon>Chryseobacterium group</taxon>
        <taxon>Chryseobacterium</taxon>
    </lineage>
</organism>
<sequence length="129" mass="14037">MKKSVIVFAVSLAFIASCTKESGNSGVIKNKSSDSTTAVLQEAAPEVQEETHRYVAEDGTNANVTFGTAEDGNYISILSNNKTIRANEKEKLPYGAVYETHDIVVRSEDNRITITQENNIIELKKAGTP</sequence>
<evidence type="ECO:0008006" key="3">
    <source>
        <dbReference type="Google" id="ProtNLM"/>
    </source>
</evidence>
<comment type="caution">
    <text evidence="1">The sequence shown here is derived from an EMBL/GenBank/DDBJ whole genome shotgun (WGS) entry which is preliminary data.</text>
</comment>
<dbReference type="AlphaFoldDB" id="A0A368N2S9"/>
<dbReference type="OrthoDB" id="1261536at2"/>
<protein>
    <recommendedName>
        <fullName evidence="3">Lysozyme inhibitor</fullName>
    </recommendedName>
</protein>